<dbReference type="Pfam" id="PF02734">
    <property type="entry name" value="Dak2"/>
    <property type="match status" value="1"/>
</dbReference>
<feature type="domain" description="DhaL" evidence="3">
    <location>
        <begin position="4"/>
        <end position="203"/>
    </location>
</feature>
<accession>A0A2X0IK77</accession>
<dbReference type="Proteomes" id="UP000248889">
    <property type="component" value="Unassembled WGS sequence"/>
</dbReference>
<dbReference type="InterPro" id="IPR050861">
    <property type="entry name" value="Dihydroxyacetone_Kinase"/>
</dbReference>
<name>A0A2X0IK77_9ACTN</name>
<dbReference type="SUPFAM" id="SSF101473">
    <property type="entry name" value="DhaL-like"/>
    <property type="match status" value="1"/>
</dbReference>
<dbReference type="PROSITE" id="PS51480">
    <property type="entry name" value="DHAL"/>
    <property type="match status" value="1"/>
</dbReference>
<organism evidence="4 5">
    <name type="scientific">Streptacidiphilus pinicola</name>
    <dbReference type="NCBI Taxonomy" id="2219663"/>
    <lineage>
        <taxon>Bacteria</taxon>
        <taxon>Bacillati</taxon>
        <taxon>Actinomycetota</taxon>
        <taxon>Actinomycetes</taxon>
        <taxon>Kitasatosporales</taxon>
        <taxon>Streptomycetaceae</taxon>
        <taxon>Streptacidiphilus</taxon>
    </lineage>
</organism>
<dbReference type="GO" id="GO:0005829">
    <property type="term" value="C:cytosol"/>
    <property type="evidence" value="ECO:0007669"/>
    <property type="project" value="TreeGrafter"/>
</dbReference>
<sequence length="207" mass="20987">MDIALTRQWVQAVAEAMDEHKDRLTQLDAAIGDADHGANMNRGFSAAVTALDTFEPESVGQLLTKVGNTLISSIGGASGPLYGSAFRAAGKALTTPEPDAAEFLAALRAGLAAIQAMGAAVLGDKTIVDAYAPALDAFAEELGAGGDLAHAAARAAKAADDGAHATIPLQARKGRASYLGPRSIGHQDPGATSTALIFEALAKVVNP</sequence>
<dbReference type="InterPro" id="IPR004007">
    <property type="entry name" value="DhaL_dom"/>
</dbReference>
<evidence type="ECO:0000256" key="2">
    <source>
        <dbReference type="ARBA" id="ARBA00022777"/>
    </source>
</evidence>
<dbReference type="EMBL" id="QKYN01000040">
    <property type="protein sequence ID" value="RAG85472.1"/>
    <property type="molecule type" value="Genomic_DNA"/>
</dbReference>
<dbReference type="NCBIfam" id="TIGR02365">
    <property type="entry name" value="dha_L_ycgS"/>
    <property type="match status" value="1"/>
</dbReference>
<dbReference type="GO" id="GO:0019563">
    <property type="term" value="P:glycerol catabolic process"/>
    <property type="evidence" value="ECO:0007669"/>
    <property type="project" value="TreeGrafter"/>
</dbReference>
<dbReference type="AlphaFoldDB" id="A0A2X0IK77"/>
<gene>
    <name evidence="4" type="primary">dhaL</name>
    <name evidence="4" type="ORF">DN069_11065</name>
</gene>
<evidence type="ECO:0000256" key="1">
    <source>
        <dbReference type="ARBA" id="ARBA00022679"/>
    </source>
</evidence>
<dbReference type="SMART" id="SM01120">
    <property type="entry name" value="Dak2"/>
    <property type="match status" value="1"/>
</dbReference>
<dbReference type="RefSeq" id="WP_111500740.1">
    <property type="nucleotide sequence ID" value="NZ_QKYN01000040.1"/>
</dbReference>
<keyword evidence="1" id="KW-0808">Transferase</keyword>
<comment type="caution">
    <text evidence="4">The sequence shown here is derived from an EMBL/GenBank/DDBJ whole genome shotgun (WGS) entry which is preliminary data.</text>
</comment>
<proteinExistence type="predicted"/>
<dbReference type="OrthoDB" id="9800291at2"/>
<keyword evidence="2 4" id="KW-0418">Kinase</keyword>
<protein>
    <submittedName>
        <fullName evidence="4">Dihydroxyacetone kinase subunit L</fullName>
    </submittedName>
</protein>
<evidence type="ECO:0000313" key="4">
    <source>
        <dbReference type="EMBL" id="RAG85472.1"/>
    </source>
</evidence>
<reference evidence="4 5" key="1">
    <citation type="submission" date="2018-06" db="EMBL/GenBank/DDBJ databases">
        <title>Streptacidiphilus pinicola sp. nov., isolated from pine grove soil.</title>
        <authorList>
            <person name="Roh S.G."/>
            <person name="Park S."/>
            <person name="Kim M.-K."/>
            <person name="Yun B.-R."/>
            <person name="Park J."/>
            <person name="Kim M.J."/>
            <person name="Kim Y.S."/>
            <person name="Kim S.B."/>
        </authorList>
    </citation>
    <scope>NUCLEOTIDE SEQUENCE [LARGE SCALE GENOMIC DNA]</scope>
    <source>
        <strain evidence="4 5">MMS16-CNU450</strain>
    </source>
</reference>
<dbReference type="PANTHER" id="PTHR28629">
    <property type="entry name" value="TRIOKINASE/FMN CYCLASE"/>
    <property type="match status" value="1"/>
</dbReference>
<dbReference type="InterPro" id="IPR036117">
    <property type="entry name" value="DhaL_dom_sf"/>
</dbReference>
<dbReference type="PANTHER" id="PTHR28629:SF4">
    <property type="entry name" value="TRIOKINASE_FMN CYCLASE"/>
    <property type="match status" value="1"/>
</dbReference>
<keyword evidence="5" id="KW-1185">Reference proteome</keyword>
<evidence type="ECO:0000313" key="5">
    <source>
        <dbReference type="Proteomes" id="UP000248889"/>
    </source>
</evidence>
<dbReference type="GO" id="GO:0004371">
    <property type="term" value="F:glycerone kinase activity"/>
    <property type="evidence" value="ECO:0007669"/>
    <property type="project" value="InterPro"/>
</dbReference>
<dbReference type="FunFam" id="1.25.40.340:FF:000002">
    <property type="entry name" value="Dihydroxyacetone kinase, L subunit"/>
    <property type="match status" value="1"/>
</dbReference>
<dbReference type="InterPro" id="IPR012737">
    <property type="entry name" value="DhaK_L_YcgS"/>
</dbReference>
<evidence type="ECO:0000259" key="3">
    <source>
        <dbReference type="PROSITE" id="PS51480"/>
    </source>
</evidence>
<dbReference type="Gene3D" id="1.25.40.340">
    <property type="match status" value="1"/>
</dbReference>